<evidence type="ECO:0008006" key="4">
    <source>
        <dbReference type="Google" id="ProtNLM"/>
    </source>
</evidence>
<dbReference type="RefSeq" id="WP_138679015.1">
    <property type="nucleotide sequence ID" value="NZ_SWAD01000139.1"/>
</dbReference>
<dbReference type="Gene3D" id="2.40.10.300">
    <property type="entry name" value="Copper resistance protein K"/>
    <property type="match status" value="1"/>
</dbReference>
<dbReference type="InterPro" id="IPR021604">
    <property type="entry name" value="CopK"/>
</dbReference>
<feature type="chain" id="PRO_5024274885" description="Copper resistance protein CopK" evidence="1">
    <location>
        <begin position="21"/>
        <end position="97"/>
    </location>
</feature>
<protein>
    <recommendedName>
        <fullName evidence="4">Copper resistance protein CopK</fullName>
    </recommendedName>
</protein>
<dbReference type="InterPro" id="IPR038644">
    <property type="entry name" value="CopK_sf"/>
</dbReference>
<sequence length="97" mass="10647">MLQKLLMVVAMSAITASAFASDVARAQAEKIIELKDGSTVYIFKGGKMAMEDKFGRAKRMDQDVVMETKDGQKIIMHGDEVSRLDSLLKQDTRGGGH</sequence>
<proteinExistence type="predicted"/>
<evidence type="ECO:0000313" key="3">
    <source>
        <dbReference type="Proteomes" id="UP000306324"/>
    </source>
</evidence>
<reference evidence="2 3" key="1">
    <citation type="submission" date="2019-04" db="EMBL/GenBank/DDBJ databases">
        <title>A novel phosphate-accumulating bacterium identified in bioreactor for phosphate removal from wastewater.</title>
        <authorList>
            <person name="Kotlyarov R.Y."/>
            <person name="Beletsky A.V."/>
            <person name="Kallistova A.Y."/>
            <person name="Dorofeev A.G."/>
            <person name="Nikolaev Y.Y."/>
            <person name="Pimenov N.V."/>
            <person name="Ravin N.V."/>
            <person name="Mardanov A.V."/>
        </authorList>
    </citation>
    <scope>NUCLEOTIDE SEQUENCE [LARGE SCALE GENOMIC DNA]</scope>
    <source>
        <strain evidence="2 3">Bin19</strain>
    </source>
</reference>
<dbReference type="EMBL" id="SWAD01000139">
    <property type="protein sequence ID" value="TMQ74902.1"/>
    <property type="molecule type" value="Genomic_DNA"/>
</dbReference>
<keyword evidence="1" id="KW-0732">Signal</keyword>
<organism evidence="2 3">
    <name type="scientific">Candidatus Accumulibacter phosphatis</name>
    <dbReference type="NCBI Taxonomy" id="327160"/>
    <lineage>
        <taxon>Bacteria</taxon>
        <taxon>Pseudomonadati</taxon>
        <taxon>Pseudomonadota</taxon>
        <taxon>Betaproteobacteria</taxon>
        <taxon>Candidatus Accumulibacter</taxon>
    </lineage>
</organism>
<comment type="caution">
    <text evidence="2">The sequence shown here is derived from an EMBL/GenBank/DDBJ whole genome shotgun (WGS) entry which is preliminary data.</text>
</comment>
<name>A0A5S4EHW5_9PROT</name>
<feature type="signal peptide" evidence="1">
    <location>
        <begin position="1"/>
        <end position="20"/>
    </location>
</feature>
<dbReference type="OrthoDB" id="5297628at2"/>
<gene>
    <name evidence="2" type="ORF">ACCUM_2503</name>
</gene>
<evidence type="ECO:0000256" key="1">
    <source>
        <dbReference type="SAM" id="SignalP"/>
    </source>
</evidence>
<dbReference type="Proteomes" id="UP000306324">
    <property type="component" value="Unassembled WGS sequence"/>
</dbReference>
<dbReference type="NCBIfam" id="NF033793">
    <property type="entry name" value="peri_CopK"/>
    <property type="match status" value="1"/>
</dbReference>
<dbReference type="AlphaFoldDB" id="A0A5S4EHW5"/>
<keyword evidence="3" id="KW-1185">Reference proteome</keyword>
<dbReference type="Pfam" id="PF11525">
    <property type="entry name" value="CopK"/>
    <property type="match status" value="1"/>
</dbReference>
<dbReference type="GO" id="GO:0046872">
    <property type="term" value="F:metal ion binding"/>
    <property type="evidence" value="ECO:0007669"/>
    <property type="project" value="InterPro"/>
</dbReference>
<accession>A0A5S4EHW5</accession>
<evidence type="ECO:0000313" key="2">
    <source>
        <dbReference type="EMBL" id="TMQ74902.1"/>
    </source>
</evidence>